<evidence type="ECO:0000256" key="1">
    <source>
        <dbReference type="SAM" id="Phobius"/>
    </source>
</evidence>
<keyword evidence="1" id="KW-1133">Transmembrane helix</keyword>
<reference evidence="2 3" key="1">
    <citation type="submission" date="2018-06" db="EMBL/GenBank/DDBJ databases">
        <title>Genomic Encyclopedia of Archaeal and Bacterial Type Strains, Phase II (KMG-II): from individual species to whole genera.</title>
        <authorList>
            <person name="Goeker M."/>
        </authorList>
    </citation>
    <scope>NUCLEOTIDE SEQUENCE [LARGE SCALE GENOMIC DNA]</scope>
    <source>
        <strain evidence="2 3">ATCC BAA-1881</strain>
    </source>
</reference>
<dbReference type="Proteomes" id="UP000248806">
    <property type="component" value="Unassembled WGS sequence"/>
</dbReference>
<name>A0A326U772_THEHA</name>
<dbReference type="RefSeq" id="WP_111323370.1">
    <property type="nucleotide sequence ID" value="NZ_BIFX01000001.1"/>
</dbReference>
<keyword evidence="3" id="KW-1185">Reference proteome</keyword>
<keyword evidence="1" id="KW-0472">Membrane</keyword>
<accession>A0A326U772</accession>
<gene>
    <name evidence="2" type="ORF">EI42_03030</name>
</gene>
<keyword evidence="1" id="KW-0812">Transmembrane</keyword>
<organism evidence="2 3">
    <name type="scientific">Thermosporothrix hazakensis</name>
    <dbReference type="NCBI Taxonomy" id="644383"/>
    <lineage>
        <taxon>Bacteria</taxon>
        <taxon>Bacillati</taxon>
        <taxon>Chloroflexota</taxon>
        <taxon>Ktedonobacteria</taxon>
        <taxon>Ktedonobacterales</taxon>
        <taxon>Thermosporotrichaceae</taxon>
        <taxon>Thermosporothrix</taxon>
    </lineage>
</organism>
<protein>
    <recommendedName>
        <fullName evidence="4">Zinc ribbon protein</fullName>
    </recommendedName>
</protein>
<proteinExistence type="predicted"/>
<dbReference type="AlphaFoldDB" id="A0A326U772"/>
<evidence type="ECO:0000313" key="3">
    <source>
        <dbReference type="Proteomes" id="UP000248806"/>
    </source>
</evidence>
<dbReference type="EMBL" id="QKUF01000009">
    <property type="protein sequence ID" value="PZW29308.1"/>
    <property type="molecule type" value="Genomic_DNA"/>
</dbReference>
<comment type="caution">
    <text evidence="2">The sequence shown here is derived from an EMBL/GenBank/DDBJ whole genome shotgun (WGS) entry which is preliminary data.</text>
</comment>
<feature type="transmembrane region" description="Helical" evidence="1">
    <location>
        <begin position="21"/>
        <end position="51"/>
    </location>
</feature>
<evidence type="ECO:0008006" key="4">
    <source>
        <dbReference type="Google" id="ProtNLM"/>
    </source>
</evidence>
<evidence type="ECO:0000313" key="2">
    <source>
        <dbReference type="EMBL" id="PZW29308.1"/>
    </source>
</evidence>
<sequence>MKRLEERLPRRSRWIKAAIAFYTIGFICAATLIGVIIAPLFILIGGILHLLQFRYPVERVQCLNCQRTMKVEPEVQEFRCPYCFLTLTRVDSTWKALYVPEGALEAARAGQPLPSDQQRDHQA</sequence>